<feature type="transmembrane region" description="Helical" evidence="8">
    <location>
        <begin position="54"/>
        <end position="75"/>
    </location>
</feature>
<evidence type="ECO:0000256" key="8">
    <source>
        <dbReference type="SAM" id="Phobius"/>
    </source>
</evidence>
<dbReference type="GO" id="GO:0022857">
    <property type="term" value="F:transmembrane transporter activity"/>
    <property type="evidence" value="ECO:0007669"/>
    <property type="project" value="InterPro"/>
</dbReference>
<dbReference type="Pfam" id="PF01032">
    <property type="entry name" value="FecCD"/>
    <property type="match status" value="1"/>
</dbReference>
<keyword evidence="7 8" id="KW-0472">Membrane</keyword>
<evidence type="ECO:0000256" key="5">
    <source>
        <dbReference type="ARBA" id="ARBA00022692"/>
    </source>
</evidence>
<feature type="transmembrane region" description="Helical" evidence="8">
    <location>
        <begin position="186"/>
        <end position="206"/>
    </location>
</feature>
<evidence type="ECO:0000256" key="7">
    <source>
        <dbReference type="ARBA" id="ARBA00023136"/>
    </source>
</evidence>
<dbReference type="RefSeq" id="WP_146367091.1">
    <property type="nucleotide sequence ID" value="NZ_CP042265.1"/>
</dbReference>
<evidence type="ECO:0000256" key="3">
    <source>
        <dbReference type="ARBA" id="ARBA00022448"/>
    </source>
</evidence>
<feature type="transmembrane region" description="Helical" evidence="8">
    <location>
        <begin position="95"/>
        <end position="126"/>
    </location>
</feature>
<dbReference type="SUPFAM" id="SSF81345">
    <property type="entry name" value="ABC transporter involved in vitamin B12 uptake, BtuC"/>
    <property type="match status" value="1"/>
</dbReference>
<dbReference type="KEGG" id="lit:FPZ52_18655"/>
<comment type="similarity">
    <text evidence="2">Belongs to the binding-protein-dependent transport system permease family. FecCD subfamily.</text>
</comment>
<dbReference type="EMBL" id="CP042265">
    <property type="protein sequence ID" value="QDY71677.1"/>
    <property type="molecule type" value="Genomic_DNA"/>
</dbReference>
<dbReference type="InterPro" id="IPR000522">
    <property type="entry name" value="ABC_transptr_permease_BtuC"/>
</dbReference>
<dbReference type="GO" id="GO:0005886">
    <property type="term" value="C:plasma membrane"/>
    <property type="evidence" value="ECO:0007669"/>
    <property type="project" value="UniProtKB-SubCell"/>
</dbReference>
<dbReference type="OrthoDB" id="9811975at2"/>
<evidence type="ECO:0000313" key="9">
    <source>
        <dbReference type="EMBL" id="QDY71677.1"/>
    </source>
</evidence>
<dbReference type="PANTHER" id="PTHR30472:SF27">
    <property type="entry name" value="PETROBACTIN IMPORT SYSTEM PERMEASE PROTEIN YCLN"/>
    <property type="match status" value="1"/>
</dbReference>
<comment type="subcellular location">
    <subcellularLocation>
        <location evidence="1">Cell membrane</location>
        <topology evidence="1">Multi-pass membrane protein</topology>
    </subcellularLocation>
</comment>
<geneLocation type="plasmid" evidence="9 10">
    <name>unnamed4</name>
</geneLocation>
<evidence type="ECO:0000256" key="1">
    <source>
        <dbReference type="ARBA" id="ARBA00004651"/>
    </source>
</evidence>
<keyword evidence="6 8" id="KW-1133">Transmembrane helix</keyword>
<feature type="transmembrane region" description="Helical" evidence="8">
    <location>
        <begin position="227"/>
        <end position="249"/>
    </location>
</feature>
<evidence type="ECO:0000313" key="10">
    <source>
        <dbReference type="Proteomes" id="UP000318483"/>
    </source>
</evidence>
<dbReference type="CDD" id="cd06550">
    <property type="entry name" value="TM_ABC_iron-siderophores_like"/>
    <property type="match status" value="1"/>
</dbReference>
<keyword evidence="4" id="KW-1003">Cell membrane</keyword>
<proteinExistence type="inferred from homology"/>
<evidence type="ECO:0000256" key="2">
    <source>
        <dbReference type="ARBA" id="ARBA00007935"/>
    </source>
</evidence>
<dbReference type="AlphaFoldDB" id="A0A5B8JBS0"/>
<gene>
    <name evidence="9" type="ORF">FPZ52_18655</name>
</gene>
<evidence type="ECO:0000256" key="6">
    <source>
        <dbReference type="ARBA" id="ARBA00022989"/>
    </source>
</evidence>
<keyword evidence="9" id="KW-0614">Plasmid</keyword>
<reference evidence="9 10" key="1">
    <citation type="submission" date="2019-07" db="EMBL/GenBank/DDBJ databases">
        <title>Litoreibacter alkalisoli sp. nov., isolated from saline-alkaline soil.</title>
        <authorList>
            <person name="Wang S."/>
            <person name="Xu L."/>
            <person name="Xing Y.-T."/>
            <person name="Sun J.-Q."/>
        </authorList>
    </citation>
    <scope>NUCLEOTIDE SEQUENCE [LARGE SCALE GENOMIC DNA]</scope>
    <source>
        <strain evidence="9 10">LN3S51</strain>
        <plasmid evidence="9 10">unnamed4</plasmid>
    </source>
</reference>
<dbReference type="PANTHER" id="PTHR30472">
    <property type="entry name" value="FERRIC ENTEROBACTIN TRANSPORT SYSTEM PERMEASE PROTEIN"/>
    <property type="match status" value="1"/>
</dbReference>
<keyword evidence="10" id="KW-1185">Reference proteome</keyword>
<keyword evidence="5 8" id="KW-0812">Transmembrane</keyword>
<accession>A0A5B8JBS0</accession>
<protein>
    <submittedName>
        <fullName evidence="9">Iron chelate uptake ABC transporter family permease subunit</fullName>
    </submittedName>
</protein>
<sequence length="322" mass="33941">MQRSVPYHAVLGALMVLVLSGISLFVGVSDLSVRDVLAGGDEAMIFMVSRIPRTLAIILTGSSLAIAGLLFQMLARNRFVEPSTAGTVESAGLGLLVTILFFPASSVFVKMLIASGFAIAGTLLFLRILKSVPRSSPLLVPLVGLMLGGIIGSVATFFAYRFDLLQLLGTWTNGEFSGVLKSRYELLWLTAVLAGVAYLAADRFTILGLGEDVSVTLGLNFAQVRNLGLVIVSVISAVIVVTVGAIPFLGLVVPNIASRMVGDNLRASVPWAAALGASILLVCDMIGRVIRYPYEVPIGTVFGVVGSALFLYLLLGKRSHAA</sequence>
<dbReference type="GO" id="GO:0033214">
    <property type="term" value="P:siderophore-iron import into cell"/>
    <property type="evidence" value="ECO:0007669"/>
    <property type="project" value="TreeGrafter"/>
</dbReference>
<dbReference type="Proteomes" id="UP000318483">
    <property type="component" value="Plasmid unnamed4"/>
</dbReference>
<feature type="transmembrane region" description="Helical" evidence="8">
    <location>
        <begin position="294"/>
        <end position="315"/>
    </location>
</feature>
<feature type="transmembrane region" description="Helical" evidence="8">
    <location>
        <begin position="6"/>
        <end position="33"/>
    </location>
</feature>
<evidence type="ECO:0000256" key="4">
    <source>
        <dbReference type="ARBA" id="ARBA00022475"/>
    </source>
</evidence>
<keyword evidence="3" id="KW-0813">Transport</keyword>
<feature type="transmembrane region" description="Helical" evidence="8">
    <location>
        <begin position="269"/>
        <end position="287"/>
    </location>
</feature>
<name>A0A5B8JBS0_9RHOB</name>
<dbReference type="Gene3D" id="1.10.3470.10">
    <property type="entry name" value="ABC transporter involved in vitamin B12 uptake, BtuC"/>
    <property type="match status" value="1"/>
</dbReference>
<organism evidence="9 10">
    <name type="scientific">Qingshengfaniella alkalisoli</name>
    <dbReference type="NCBI Taxonomy" id="2599296"/>
    <lineage>
        <taxon>Bacteria</taxon>
        <taxon>Pseudomonadati</taxon>
        <taxon>Pseudomonadota</taxon>
        <taxon>Alphaproteobacteria</taxon>
        <taxon>Rhodobacterales</taxon>
        <taxon>Paracoccaceae</taxon>
        <taxon>Qingshengfaniella</taxon>
    </lineage>
</organism>
<feature type="transmembrane region" description="Helical" evidence="8">
    <location>
        <begin position="138"/>
        <end position="160"/>
    </location>
</feature>
<dbReference type="InterPro" id="IPR037294">
    <property type="entry name" value="ABC_BtuC-like"/>
</dbReference>